<dbReference type="OrthoDB" id="26491at2759"/>
<keyword evidence="14 17" id="KW-0238">DNA-binding</keyword>
<keyword evidence="12 17" id="KW-0460">Magnesium</keyword>
<evidence type="ECO:0000256" key="12">
    <source>
        <dbReference type="ARBA" id="ARBA00022842"/>
    </source>
</evidence>
<feature type="compositionally biased region" description="Polar residues" evidence="18">
    <location>
        <begin position="465"/>
        <end position="480"/>
    </location>
</feature>
<dbReference type="SUPFAM" id="SSF88723">
    <property type="entry name" value="PIN domain-like"/>
    <property type="match status" value="1"/>
</dbReference>
<name>A0A154NX69_DUFNO</name>
<evidence type="ECO:0000256" key="15">
    <source>
        <dbReference type="ARBA" id="ARBA00023204"/>
    </source>
</evidence>
<feature type="compositionally biased region" description="Basic and acidic residues" evidence="18">
    <location>
        <begin position="567"/>
        <end position="579"/>
    </location>
</feature>
<keyword evidence="5 17" id="KW-0540">Nuclease</keyword>
<dbReference type="SUPFAM" id="SSF47807">
    <property type="entry name" value="5' to 3' exonuclease, C-terminal subdomain"/>
    <property type="match status" value="1"/>
</dbReference>
<evidence type="ECO:0000256" key="10">
    <source>
        <dbReference type="ARBA" id="ARBA00022801"/>
    </source>
</evidence>
<dbReference type="Pfam" id="PF00752">
    <property type="entry name" value="XPG_N"/>
    <property type="match status" value="1"/>
</dbReference>
<keyword evidence="9 17" id="KW-0228">DNA excision</keyword>
<dbReference type="GO" id="GO:0035312">
    <property type="term" value="F:5'-3' DNA exonuclease activity"/>
    <property type="evidence" value="ECO:0007669"/>
    <property type="project" value="UniProtKB-UniRule"/>
</dbReference>
<evidence type="ECO:0000313" key="21">
    <source>
        <dbReference type="EMBL" id="KZC04259.1"/>
    </source>
</evidence>
<dbReference type="PANTHER" id="PTHR11081:SF8">
    <property type="entry name" value="EXONUCLEASE 1"/>
    <property type="match status" value="1"/>
</dbReference>
<dbReference type="InterPro" id="IPR006084">
    <property type="entry name" value="XPG/Rad2"/>
</dbReference>
<dbReference type="PROSITE" id="PS00841">
    <property type="entry name" value="XPG_1"/>
    <property type="match status" value="1"/>
</dbReference>
<evidence type="ECO:0000256" key="8">
    <source>
        <dbReference type="ARBA" id="ARBA00022763"/>
    </source>
</evidence>
<dbReference type="InterPro" id="IPR044752">
    <property type="entry name" value="PIN-like_EXO1"/>
</dbReference>
<dbReference type="Gene3D" id="3.40.50.1010">
    <property type="entry name" value="5'-nuclease"/>
    <property type="match status" value="1"/>
</dbReference>
<proteinExistence type="inferred from homology"/>
<keyword evidence="10 17" id="KW-0378">Hydrolase</keyword>
<keyword evidence="22" id="KW-1185">Reference proteome</keyword>
<evidence type="ECO:0000256" key="16">
    <source>
        <dbReference type="ARBA" id="ARBA00023242"/>
    </source>
</evidence>
<dbReference type="GO" id="GO:0006310">
    <property type="term" value="P:DNA recombination"/>
    <property type="evidence" value="ECO:0007669"/>
    <property type="project" value="TreeGrafter"/>
</dbReference>
<keyword evidence="4" id="KW-0597">Phosphoprotein</keyword>
<keyword evidence="13 17" id="KW-0267">Excision nuclease</keyword>
<dbReference type="PRINTS" id="PR00853">
    <property type="entry name" value="XPGRADSUPER"/>
</dbReference>
<evidence type="ECO:0000259" key="19">
    <source>
        <dbReference type="SMART" id="SM00484"/>
    </source>
</evidence>
<evidence type="ECO:0000256" key="14">
    <source>
        <dbReference type="ARBA" id="ARBA00023125"/>
    </source>
</evidence>
<evidence type="ECO:0000259" key="20">
    <source>
        <dbReference type="SMART" id="SM00485"/>
    </source>
</evidence>
<dbReference type="InterPro" id="IPR019974">
    <property type="entry name" value="XPG_CS"/>
</dbReference>
<comment type="similarity">
    <text evidence="2 17">Belongs to the XPG/RAD2 endonuclease family. EXO1 subfamily.</text>
</comment>
<dbReference type="Gene3D" id="1.10.150.20">
    <property type="entry name" value="5' to 3' exonuclease, C-terminal subdomain"/>
    <property type="match status" value="1"/>
</dbReference>
<evidence type="ECO:0000256" key="18">
    <source>
        <dbReference type="SAM" id="MobiDB-lite"/>
    </source>
</evidence>
<evidence type="ECO:0000256" key="13">
    <source>
        <dbReference type="ARBA" id="ARBA00022881"/>
    </source>
</evidence>
<dbReference type="EMBL" id="KQ434777">
    <property type="protein sequence ID" value="KZC04259.1"/>
    <property type="molecule type" value="Genomic_DNA"/>
</dbReference>
<feature type="region of interest" description="Disordered" evidence="18">
    <location>
        <begin position="462"/>
        <end position="488"/>
    </location>
</feature>
<dbReference type="GO" id="GO:0005634">
    <property type="term" value="C:nucleus"/>
    <property type="evidence" value="ECO:0007669"/>
    <property type="project" value="UniProtKB-SubCell"/>
</dbReference>
<keyword evidence="16 17" id="KW-0539">Nucleus</keyword>
<evidence type="ECO:0000256" key="1">
    <source>
        <dbReference type="ARBA" id="ARBA00004123"/>
    </source>
</evidence>
<keyword evidence="15 17" id="KW-0234">DNA repair</keyword>
<feature type="domain" description="XPG-I" evidence="19">
    <location>
        <begin position="138"/>
        <end position="211"/>
    </location>
</feature>
<feature type="compositionally biased region" description="Polar residues" evidence="18">
    <location>
        <begin position="543"/>
        <end position="560"/>
    </location>
</feature>
<dbReference type="FunFam" id="1.10.150.20:FF:000011">
    <property type="entry name" value="exonuclease 1"/>
    <property type="match status" value="1"/>
</dbReference>
<dbReference type="InterPro" id="IPR006085">
    <property type="entry name" value="XPG_DNA_repair_N"/>
</dbReference>
<organism evidence="21 22">
    <name type="scientific">Dufourea novaeangliae</name>
    <name type="common">Sweat bee</name>
    <dbReference type="NCBI Taxonomy" id="178035"/>
    <lineage>
        <taxon>Eukaryota</taxon>
        <taxon>Metazoa</taxon>
        <taxon>Ecdysozoa</taxon>
        <taxon>Arthropoda</taxon>
        <taxon>Hexapoda</taxon>
        <taxon>Insecta</taxon>
        <taxon>Pterygota</taxon>
        <taxon>Neoptera</taxon>
        <taxon>Endopterygota</taxon>
        <taxon>Hymenoptera</taxon>
        <taxon>Apocrita</taxon>
        <taxon>Aculeata</taxon>
        <taxon>Apoidea</taxon>
        <taxon>Anthophila</taxon>
        <taxon>Halictidae</taxon>
        <taxon>Rophitinae</taxon>
        <taxon>Dufourea</taxon>
    </lineage>
</organism>
<reference evidence="21 22" key="1">
    <citation type="submission" date="2015-07" db="EMBL/GenBank/DDBJ databases">
        <title>The genome of Dufourea novaeangliae.</title>
        <authorList>
            <person name="Pan H."/>
            <person name="Kapheim K."/>
        </authorList>
    </citation>
    <scope>NUCLEOTIDE SEQUENCE [LARGE SCALE GENOMIC DNA]</scope>
    <source>
        <strain evidence="21">0120121106</strain>
        <tissue evidence="21">Whole body</tissue>
    </source>
</reference>
<dbReference type="SMART" id="SM00279">
    <property type="entry name" value="HhH2"/>
    <property type="match status" value="1"/>
</dbReference>
<dbReference type="InterPro" id="IPR008918">
    <property type="entry name" value="HhH2"/>
</dbReference>
<dbReference type="PROSITE" id="PS00842">
    <property type="entry name" value="XPG_2"/>
    <property type="match status" value="1"/>
</dbReference>
<dbReference type="InterPro" id="IPR006086">
    <property type="entry name" value="XPG-I_dom"/>
</dbReference>
<dbReference type="GO" id="GO:0017108">
    <property type="term" value="F:5'-flap endonuclease activity"/>
    <property type="evidence" value="ECO:0007669"/>
    <property type="project" value="TreeGrafter"/>
</dbReference>
<dbReference type="GO" id="GO:0046872">
    <property type="term" value="F:metal ion binding"/>
    <property type="evidence" value="ECO:0007669"/>
    <property type="project" value="UniProtKB-UniRule"/>
</dbReference>
<feature type="domain" description="XPG N-terminal" evidence="20">
    <location>
        <begin position="1"/>
        <end position="99"/>
    </location>
</feature>
<dbReference type="FunFam" id="3.40.50.1010:FF:000002">
    <property type="entry name" value="Exonuclease 1, putative"/>
    <property type="match status" value="1"/>
</dbReference>
<dbReference type="InterPro" id="IPR029060">
    <property type="entry name" value="PIN-like_dom_sf"/>
</dbReference>
<comment type="subcellular location">
    <subcellularLocation>
        <location evidence="1 17">Nucleus</location>
    </subcellularLocation>
</comment>
<evidence type="ECO:0000256" key="17">
    <source>
        <dbReference type="RuleBase" id="RU910737"/>
    </source>
</evidence>
<evidence type="ECO:0000256" key="6">
    <source>
        <dbReference type="ARBA" id="ARBA00022723"/>
    </source>
</evidence>
<dbReference type="InterPro" id="IPR036279">
    <property type="entry name" value="5-3_exonuclease_C_sf"/>
</dbReference>
<dbReference type="CDD" id="cd09908">
    <property type="entry name" value="H3TH_EXO1"/>
    <property type="match status" value="1"/>
</dbReference>
<gene>
    <name evidence="21" type="ORF">WN55_02148</name>
</gene>
<evidence type="ECO:0000256" key="11">
    <source>
        <dbReference type="ARBA" id="ARBA00022839"/>
    </source>
</evidence>
<keyword evidence="6 17" id="KW-0479">Metal-binding</keyword>
<keyword evidence="7" id="KW-0255">Endonuclease</keyword>
<evidence type="ECO:0000313" key="22">
    <source>
        <dbReference type="Proteomes" id="UP000076502"/>
    </source>
</evidence>
<dbReference type="STRING" id="178035.A0A154NX69"/>
<dbReference type="EC" id="3.1.-.-" evidence="17"/>
<comment type="cofactor">
    <cofactor evidence="17">
        <name>Mg(2+)</name>
        <dbReference type="ChEBI" id="CHEBI:18420"/>
    </cofactor>
    <text evidence="17">Binds 2 magnesium ions per subunit. They probably participate in the reaction catalyzed by the enzyme. May bind an additional third magnesium ion after substrate binding.</text>
</comment>
<feature type="region of interest" description="Disordered" evidence="18">
    <location>
        <begin position="516"/>
        <end position="587"/>
    </location>
</feature>
<dbReference type="CDD" id="cd09857">
    <property type="entry name" value="PIN_EXO1"/>
    <property type="match status" value="1"/>
</dbReference>
<dbReference type="PANTHER" id="PTHR11081">
    <property type="entry name" value="FLAP ENDONUCLEASE FAMILY MEMBER"/>
    <property type="match status" value="1"/>
</dbReference>
<dbReference type="InterPro" id="IPR037315">
    <property type="entry name" value="EXO1_H3TH"/>
</dbReference>
<evidence type="ECO:0000256" key="5">
    <source>
        <dbReference type="ARBA" id="ARBA00022722"/>
    </source>
</evidence>
<dbReference type="SMART" id="SM00484">
    <property type="entry name" value="XPGI"/>
    <property type="match status" value="1"/>
</dbReference>
<evidence type="ECO:0000256" key="3">
    <source>
        <dbReference type="ARBA" id="ARBA00020324"/>
    </source>
</evidence>
<dbReference type="GO" id="GO:0003677">
    <property type="term" value="F:DNA binding"/>
    <property type="evidence" value="ECO:0007669"/>
    <property type="project" value="UniProtKB-UniRule"/>
</dbReference>
<dbReference type="Proteomes" id="UP000076502">
    <property type="component" value="Unassembled WGS sequence"/>
</dbReference>
<comment type="function">
    <text evidence="17">5'-&gt;3' double-stranded DNA exonuclease which may also possess a cryptic 3'-&gt;5' double-stranded DNA exonuclease activity. Functions in DNA mismatch repair.</text>
</comment>
<evidence type="ECO:0000256" key="4">
    <source>
        <dbReference type="ARBA" id="ARBA00022553"/>
    </source>
</evidence>
<evidence type="ECO:0000256" key="2">
    <source>
        <dbReference type="ARBA" id="ARBA00010563"/>
    </source>
</evidence>
<evidence type="ECO:0000256" key="7">
    <source>
        <dbReference type="ARBA" id="ARBA00022759"/>
    </source>
</evidence>
<evidence type="ECO:0000256" key="9">
    <source>
        <dbReference type="ARBA" id="ARBA00022769"/>
    </source>
</evidence>
<dbReference type="Pfam" id="PF00867">
    <property type="entry name" value="XPG_I"/>
    <property type="match status" value="1"/>
</dbReference>
<dbReference type="SMART" id="SM00485">
    <property type="entry name" value="XPGN"/>
    <property type="match status" value="1"/>
</dbReference>
<keyword evidence="8 17" id="KW-0227">DNA damage</keyword>
<dbReference type="AlphaFoldDB" id="A0A154NX69"/>
<keyword evidence="11 17" id="KW-0269">Exonuclease</keyword>
<protein>
    <recommendedName>
        <fullName evidence="3 17">Exonuclease 1</fullName>
        <ecNumber evidence="17">3.1.-.-</ecNumber>
    </recommendedName>
</protein>
<sequence length="734" mass="83782">MGITGLLPFLEKSSKRTNINEFAGGTVAIDSYCWLHKGAFSCADKLSMGQPTDAYVDYCMKFIYMLFSHKIKPILVFDGRHLPAKAQTEAKRREARQTNRRKGIELIKMGQYAEGRNLLRRSLDITHEIALELIKQCQKMNIDCIVAPYEADAQLAYLNISGIADVVITEDSDLTLFGCKKVFFKMDVNGNGLLVDQERLHLAMDLQAEHFSMENFRYMCILSGCDYLPSLPGIGLIKAKKFIMRNTDCDIHRALTRLGSYLNMKSLVVTKEYRDAFMLADITFKHQLVFCPLQRKQVRLHPPLSDVTEEQLYYAGTETDSDTALQLALGNCDPFSLQILHDFDPDKTMSQDKCNTWGHKSIYSQHISIWAKHYKLTKSLLQGSPRDKNLMTWPNTVGKEMVLQTNLLKRAIFVEQEANPEYTELNGKEILNMYESNENEIENNFKTDVSTTEEIVSPVLIRRTNPFSQQPSSDKTSPSLLSKGKSRIKGRNIRRVRRTVINEDIITESKFFAKSSVESNVETDDDRLSSSNNSNISQKKENMNFQKTNSTNNVNLQSLMETDEMERESHSMDVDEEHTTSFASNQRNDDDCLNSFSNCNLEKSYSDVQVNESVLNKDNEQSYTLSDSVMPLKPTIDTEFLIPQEDISTLSSSFFTGSNTNLSVQLNNRITHSKRKNSSNFRAVNSKANITSTRRKSQDLCSVQRQQSLLSMYGFEKKSKHNILKFTSRLHLYT</sequence>
<dbReference type="GO" id="GO:0006298">
    <property type="term" value="P:mismatch repair"/>
    <property type="evidence" value="ECO:0007669"/>
    <property type="project" value="TreeGrafter"/>
</dbReference>
<accession>A0A154NX69</accession>